<accession>A0A089PYD5</accession>
<protein>
    <submittedName>
        <fullName evidence="1">Cell division protein ZipA</fullName>
    </submittedName>
</protein>
<dbReference type="OrthoDB" id="531205at2"/>
<proteinExistence type="predicted"/>
<dbReference type="Pfam" id="PF13671">
    <property type="entry name" value="AAA_33"/>
    <property type="match status" value="1"/>
</dbReference>
<dbReference type="InterPro" id="IPR027417">
    <property type="entry name" value="P-loop_NTPase"/>
</dbReference>
<dbReference type="RefSeq" id="WP_038472277.1">
    <property type="nucleotide sequence ID" value="NZ_CP009451.1"/>
</dbReference>
<gene>
    <name evidence="1" type="ORF">JT31_00980</name>
</gene>
<dbReference type="SUPFAM" id="SSF52540">
    <property type="entry name" value="P-loop containing nucleoside triphosphate hydrolases"/>
    <property type="match status" value="1"/>
</dbReference>
<dbReference type="Gene3D" id="3.40.50.300">
    <property type="entry name" value="P-loop containing nucleotide triphosphate hydrolases"/>
    <property type="match status" value="1"/>
</dbReference>
<reference evidence="1 2" key="1">
    <citation type="submission" date="2014-09" db="EMBL/GenBank/DDBJ databases">
        <title>Cedecea neteri SSMD04 Genome Sequencing.</title>
        <authorList>
            <person name="Tan J.-Y."/>
        </authorList>
    </citation>
    <scope>NUCLEOTIDE SEQUENCE [LARGE SCALE GENOMIC DNA]</scope>
    <source>
        <strain evidence="1 2">SSMD04</strain>
    </source>
</reference>
<dbReference type="AlphaFoldDB" id="A0A089PYD5"/>
<organism evidence="1 2">
    <name type="scientific">Cedecea neteri</name>
    <dbReference type="NCBI Taxonomy" id="158822"/>
    <lineage>
        <taxon>Bacteria</taxon>
        <taxon>Pseudomonadati</taxon>
        <taxon>Pseudomonadota</taxon>
        <taxon>Gammaproteobacteria</taxon>
        <taxon>Enterobacterales</taxon>
        <taxon>Enterobacteriaceae</taxon>
        <taxon>Cedecea</taxon>
    </lineage>
</organism>
<dbReference type="GO" id="GO:0051301">
    <property type="term" value="P:cell division"/>
    <property type="evidence" value="ECO:0007669"/>
    <property type="project" value="UniProtKB-KW"/>
</dbReference>
<evidence type="ECO:0000313" key="2">
    <source>
        <dbReference type="Proteomes" id="UP000029481"/>
    </source>
</evidence>
<keyword evidence="1" id="KW-0132">Cell division</keyword>
<dbReference type="EMBL" id="CP009451">
    <property type="protein sequence ID" value="AIR03249.1"/>
    <property type="molecule type" value="Genomic_DNA"/>
</dbReference>
<name>A0A089PYD5_9ENTR</name>
<sequence>MSTFPDKPTLHLLCGKIAAGKSTLSAKLMAAPSTILVSEDSWLAALYGEQMQSVADYVACSGKLKNALTPHLVSLLRSGLSVVLDFPANTLANRQWMKTLIDQAGVDNRLHYLDVPDDVCRERLRARNSSGTHDFAATDAQFDLITRYFVAPDESEGFTIIRYA</sequence>
<keyword evidence="2" id="KW-1185">Reference proteome</keyword>
<dbReference type="KEGG" id="cnt:JT31_00980"/>
<evidence type="ECO:0000313" key="1">
    <source>
        <dbReference type="EMBL" id="AIR03249.1"/>
    </source>
</evidence>
<dbReference type="Proteomes" id="UP000029481">
    <property type="component" value="Chromosome"/>
</dbReference>
<keyword evidence="1" id="KW-0131">Cell cycle</keyword>